<keyword evidence="2" id="KW-0808">Transferase</keyword>
<dbReference type="CDD" id="cd03811">
    <property type="entry name" value="GT4_GT28_WabH-like"/>
    <property type="match status" value="1"/>
</dbReference>
<keyword evidence="3" id="KW-1185">Reference proteome</keyword>
<dbReference type="EMBL" id="SJPI01000001">
    <property type="protein sequence ID" value="TWT54168.1"/>
    <property type="molecule type" value="Genomic_DNA"/>
</dbReference>
<name>A0A5C5WUA4_9BACT</name>
<gene>
    <name evidence="2" type="primary">pglJ</name>
    <name evidence="2" type="ORF">Pla22_18030</name>
</gene>
<dbReference type="AlphaFoldDB" id="A0A5C5WUA4"/>
<dbReference type="Pfam" id="PF13692">
    <property type="entry name" value="Glyco_trans_1_4"/>
    <property type="match status" value="1"/>
</dbReference>
<dbReference type="EC" id="2.4.1.291" evidence="2"/>
<evidence type="ECO:0000313" key="3">
    <source>
        <dbReference type="Proteomes" id="UP000316598"/>
    </source>
</evidence>
<accession>A0A5C5WUA4</accession>
<dbReference type="InterPro" id="IPR028098">
    <property type="entry name" value="Glyco_trans_4-like_N"/>
</dbReference>
<feature type="domain" description="Glycosyltransferase subfamily 4-like N-terminal" evidence="1">
    <location>
        <begin position="8"/>
        <end position="178"/>
    </location>
</feature>
<dbReference type="SUPFAM" id="SSF53756">
    <property type="entry name" value="UDP-Glycosyltransferase/glycogen phosphorylase"/>
    <property type="match status" value="1"/>
</dbReference>
<dbReference type="PANTHER" id="PTHR45947">
    <property type="entry name" value="SULFOQUINOVOSYL TRANSFERASE SQD2"/>
    <property type="match status" value="1"/>
</dbReference>
<organism evidence="2 3">
    <name type="scientific">Rubripirellula amarantea</name>
    <dbReference type="NCBI Taxonomy" id="2527999"/>
    <lineage>
        <taxon>Bacteria</taxon>
        <taxon>Pseudomonadati</taxon>
        <taxon>Planctomycetota</taxon>
        <taxon>Planctomycetia</taxon>
        <taxon>Pirellulales</taxon>
        <taxon>Pirellulaceae</taxon>
        <taxon>Rubripirellula</taxon>
    </lineage>
</organism>
<sequence length="379" mass="41673">MISSMRGGGSERQTLLLLKHLDRQVFEPHLYMTEAEGCLLAEVPQDVVIHSYQPSDAASGFYFPGRILRDQTRHLLSVLDAARIDVIYDRTFHMTMLAGSAATSRSIPRVSTIVSPPERAVPMVEKRFVQIKKRRLAKAYRQSTSVIAVSQQAAASAVHYYGLSPEDVVVVANPVDVDEVTSQSAASVSVSRSANAITFICVGRMTAEKGQRNLIEALSLLESDTNVPSLEVWFVGDGPLRVDVENLARRTLSRHQVRFLGHQDNAPAWIASADALILPSLFEGMPNVVLEAMAIGKPVIATRAGGTVELQRDEPTMFMAEPGNPTSIAAAIRTYCDNPELIEQHVDAAKRLIDEHHNISKNVNRIETIMKDAANLRRT</sequence>
<comment type="caution">
    <text evidence="2">The sequence shown here is derived from an EMBL/GenBank/DDBJ whole genome shotgun (WGS) entry which is preliminary data.</text>
</comment>
<evidence type="ECO:0000313" key="2">
    <source>
        <dbReference type="EMBL" id="TWT54168.1"/>
    </source>
</evidence>
<reference evidence="2 3" key="1">
    <citation type="submission" date="2019-02" db="EMBL/GenBank/DDBJ databases">
        <title>Deep-cultivation of Planctomycetes and their phenomic and genomic characterization uncovers novel biology.</title>
        <authorList>
            <person name="Wiegand S."/>
            <person name="Jogler M."/>
            <person name="Boedeker C."/>
            <person name="Pinto D."/>
            <person name="Vollmers J."/>
            <person name="Rivas-Marin E."/>
            <person name="Kohn T."/>
            <person name="Peeters S.H."/>
            <person name="Heuer A."/>
            <person name="Rast P."/>
            <person name="Oberbeckmann S."/>
            <person name="Bunk B."/>
            <person name="Jeske O."/>
            <person name="Meyerdierks A."/>
            <person name="Storesund J.E."/>
            <person name="Kallscheuer N."/>
            <person name="Luecker S."/>
            <person name="Lage O.M."/>
            <person name="Pohl T."/>
            <person name="Merkel B.J."/>
            <person name="Hornburger P."/>
            <person name="Mueller R.-W."/>
            <person name="Bruemmer F."/>
            <person name="Labrenz M."/>
            <person name="Spormann A.M."/>
            <person name="Op Den Camp H."/>
            <person name="Overmann J."/>
            <person name="Amann R."/>
            <person name="Jetten M.S.M."/>
            <person name="Mascher T."/>
            <person name="Medema M.H."/>
            <person name="Devos D.P."/>
            <person name="Kaster A.-K."/>
            <person name="Ovreas L."/>
            <person name="Rohde M."/>
            <person name="Galperin M.Y."/>
            <person name="Jogler C."/>
        </authorList>
    </citation>
    <scope>NUCLEOTIDE SEQUENCE [LARGE SCALE GENOMIC DNA]</scope>
    <source>
        <strain evidence="2 3">Pla22</strain>
    </source>
</reference>
<dbReference type="OrthoDB" id="9775208at2"/>
<dbReference type="GO" id="GO:0016757">
    <property type="term" value="F:glycosyltransferase activity"/>
    <property type="evidence" value="ECO:0007669"/>
    <property type="project" value="UniProtKB-KW"/>
</dbReference>
<dbReference type="Pfam" id="PF13439">
    <property type="entry name" value="Glyco_transf_4"/>
    <property type="match status" value="1"/>
</dbReference>
<dbReference type="InterPro" id="IPR050194">
    <property type="entry name" value="Glycosyltransferase_grp1"/>
</dbReference>
<dbReference type="Proteomes" id="UP000316598">
    <property type="component" value="Unassembled WGS sequence"/>
</dbReference>
<dbReference type="PANTHER" id="PTHR45947:SF3">
    <property type="entry name" value="SULFOQUINOVOSYL TRANSFERASE SQD2"/>
    <property type="match status" value="1"/>
</dbReference>
<evidence type="ECO:0000259" key="1">
    <source>
        <dbReference type="Pfam" id="PF13439"/>
    </source>
</evidence>
<dbReference type="Gene3D" id="3.40.50.2000">
    <property type="entry name" value="Glycogen Phosphorylase B"/>
    <property type="match status" value="2"/>
</dbReference>
<proteinExistence type="predicted"/>
<protein>
    <submittedName>
        <fullName evidence="2">4-alpha-N-acetylgalactosaminyltransferase</fullName>
        <ecNumber evidence="2">2.4.1.291</ecNumber>
    </submittedName>
</protein>
<keyword evidence="2" id="KW-0328">Glycosyltransferase</keyword>